<dbReference type="Pfam" id="PF13704">
    <property type="entry name" value="Glyco_tranf_2_4"/>
    <property type="match status" value="1"/>
</dbReference>
<evidence type="ECO:0000313" key="1">
    <source>
        <dbReference type="EMBL" id="MBS6635293.1"/>
    </source>
</evidence>
<accession>A0A943TE40</accession>
<name>A0A943TE40_9MICC</name>
<dbReference type="SUPFAM" id="SSF53448">
    <property type="entry name" value="Nucleotide-diphospho-sugar transferases"/>
    <property type="match status" value="1"/>
</dbReference>
<proteinExistence type="predicted"/>
<gene>
    <name evidence="1" type="ORF">KH265_06515</name>
</gene>
<dbReference type="Gene3D" id="3.90.550.10">
    <property type="entry name" value="Spore Coat Polysaccharide Biosynthesis Protein SpsA, Chain A"/>
    <property type="match status" value="1"/>
</dbReference>
<dbReference type="CDD" id="cd00761">
    <property type="entry name" value="Glyco_tranf_GTA_type"/>
    <property type="match status" value="1"/>
</dbReference>
<protein>
    <submittedName>
        <fullName evidence="1">Glycosyltransferase family 2 protein</fullName>
    </submittedName>
</protein>
<dbReference type="EMBL" id="JAGZXI010000008">
    <property type="protein sequence ID" value="MBS6635293.1"/>
    <property type="molecule type" value="Genomic_DNA"/>
</dbReference>
<comment type="caution">
    <text evidence="1">The sequence shown here is derived from an EMBL/GenBank/DDBJ whole genome shotgun (WGS) entry which is preliminary data.</text>
</comment>
<organism evidence="1 2">
    <name type="scientific">Rothia mucilaginosa</name>
    <dbReference type="NCBI Taxonomy" id="43675"/>
    <lineage>
        <taxon>Bacteria</taxon>
        <taxon>Bacillati</taxon>
        <taxon>Actinomycetota</taxon>
        <taxon>Actinomycetes</taxon>
        <taxon>Micrococcales</taxon>
        <taxon>Micrococcaceae</taxon>
        <taxon>Rothia</taxon>
    </lineage>
</organism>
<evidence type="ECO:0000313" key="2">
    <source>
        <dbReference type="Proteomes" id="UP000739069"/>
    </source>
</evidence>
<reference evidence="1" key="1">
    <citation type="submission" date="2021-02" db="EMBL/GenBank/DDBJ databases">
        <title>Infant gut strain persistence is associated with maternal origin, phylogeny, and functional potential including surface adhesion and iron acquisition.</title>
        <authorList>
            <person name="Lou Y.C."/>
        </authorList>
    </citation>
    <scope>NUCLEOTIDE SEQUENCE</scope>
    <source>
        <strain evidence="1">L1_008_092G1_dasL1_008_092G1_concoct_16</strain>
    </source>
</reference>
<dbReference type="InterPro" id="IPR029044">
    <property type="entry name" value="Nucleotide-diphossugar_trans"/>
</dbReference>
<dbReference type="Proteomes" id="UP000739069">
    <property type="component" value="Unassembled WGS sequence"/>
</dbReference>
<dbReference type="AlphaFoldDB" id="A0A943TE40"/>
<sequence length="324" mass="37180">MNLLSKLRTELGQLSYSFKRRNTPKLWRDQLEAIRMMKVHNLPAPHLVGPRREVWAVSVVKNELDILPYVLNHLFAQGVDRIIVADNLSTDGTREYLRQRAQEDSRLIFAEDNCDRHIQSEKITYLSHLAWRSGARWIIPFDGDEFWYAEDGKLGDFLRNAPDNVGIYYAGFHHTVPTVDSPENIVDTELVMDASYPFPGKCAFRSHPFAVVFPGNHDVCRLGDIDQRLEIVHLQYRGIAQIARKVRVGTETSRRTGEDLSYFAPHWEAGSKLSDAEIAEVWENISHGRPDERIKFVAEGPIVHGKFLKWNYWNEDGSVPKGDA</sequence>